<name>A0AC60QYV9_IXOPE</name>
<evidence type="ECO:0000313" key="2">
    <source>
        <dbReference type="Proteomes" id="UP000805193"/>
    </source>
</evidence>
<organism evidence="1 2">
    <name type="scientific">Ixodes persulcatus</name>
    <name type="common">Taiga tick</name>
    <dbReference type="NCBI Taxonomy" id="34615"/>
    <lineage>
        <taxon>Eukaryota</taxon>
        <taxon>Metazoa</taxon>
        <taxon>Ecdysozoa</taxon>
        <taxon>Arthropoda</taxon>
        <taxon>Chelicerata</taxon>
        <taxon>Arachnida</taxon>
        <taxon>Acari</taxon>
        <taxon>Parasitiformes</taxon>
        <taxon>Ixodida</taxon>
        <taxon>Ixodoidea</taxon>
        <taxon>Ixodidae</taxon>
        <taxon>Ixodinae</taxon>
        <taxon>Ixodes</taxon>
    </lineage>
</organism>
<sequence>MRRGSAGADATGLLTASSDHREAAGAECSTRAASAVVDEDGFQQVPPRRRVKIAVGSDKTKIPLKRLTARRSGCRADDLLRFVPAYEISPELSL</sequence>
<evidence type="ECO:0000313" key="1">
    <source>
        <dbReference type="EMBL" id="KAG0444880.1"/>
    </source>
</evidence>
<gene>
    <name evidence="1" type="ORF">HPB47_013282</name>
</gene>
<keyword evidence="2" id="KW-1185">Reference proteome</keyword>
<comment type="caution">
    <text evidence="1">The sequence shown here is derived from an EMBL/GenBank/DDBJ whole genome shotgun (WGS) entry which is preliminary data.</text>
</comment>
<protein>
    <submittedName>
        <fullName evidence="1">Uncharacterized protein</fullName>
    </submittedName>
</protein>
<reference evidence="1 2" key="1">
    <citation type="journal article" date="2020" name="Cell">
        <title>Large-Scale Comparative Analyses of Tick Genomes Elucidate Their Genetic Diversity and Vector Capacities.</title>
        <authorList>
            <consortium name="Tick Genome and Microbiome Consortium (TIGMIC)"/>
            <person name="Jia N."/>
            <person name="Wang J."/>
            <person name="Shi W."/>
            <person name="Du L."/>
            <person name="Sun Y."/>
            <person name="Zhan W."/>
            <person name="Jiang J.F."/>
            <person name="Wang Q."/>
            <person name="Zhang B."/>
            <person name="Ji P."/>
            <person name="Bell-Sakyi L."/>
            <person name="Cui X.M."/>
            <person name="Yuan T.T."/>
            <person name="Jiang B.G."/>
            <person name="Yang W.F."/>
            <person name="Lam T.T."/>
            <person name="Chang Q.C."/>
            <person name="Ding S.J."/>
            <person name="Wang X.J."/>
            <person name="Zhu J.G."/>
            <person name="Ruan X.D."/>
            <person name="Zhao L."/>
            <person name="Wei J.T."/>
            <person name="Ye R.Z."/>
            <person name="Que T.C."/>
            <person name="Du C.H."/>
            <person name="Zhou Y.H."/>
            <person name="Cheng J.X."/>
            <person name="Dai P.F."/>
            <person name="Guo W.B."/>
            <person name="Han X.H."/>
            <person name="Huang E.J."/>
            <person name="Li L.F."/>
            <person name="Wei W."/>
            <person name="Gao Y.C."/>
            <person name="Liu J.Z."/>
            <person name="Shao H.Z."/>
            <person name="Wang X."/>
            <person name="Wang C.C."/>
            <person name="Yang T.C."/>
            <person name="Huo Q.B."/>
            <person name="Li W."/>
            <person name="Chen H.Y."/>
            <person name="Chen S.E."/>
            <person name="Zhou L.G."/>
            <person name="Ni X.B."/>
            <person name="Tian J.H."/>
            <person name="Sheng Y."/>
            <person name="Liu T."/>
            <person name="Pan Y.S."/>
            <person name="Xia L.Y."/>
            <person name="Li J."/>
            <person name="Zhao F."/>
            <person name="Cao W.C."/>
        </authorList>
    </citation>
    <scope>NUCLEOTIDE SEQUENCE [LARGE SCALE GENOMIC DNA]</scope>
    <source>
        <strain evidence="1">Iper-2018</strain>
    </source>
</reference>
<proteinExistence type="predicted"/>
<dbReference type="Proteomes" id="UP000805193">
    <property type="component" value="Unassembled WGS sequence"/>
</dbReference>
<accession>A0AC60QYV9</accession>
<dbReference type="EMBL" id="JABSTQ010001320">
    <property type="protein sequence ID" value="KAG0444880.1"/>
    <property type="molecule type" value="Genomic_DNA"/>
</dbReference>